<reference evidence="4 5" key="1">
    <citation type="submission" date="2011-10" db="EMBL/GenBank/DDBJ databases">
        <authorList>
            <person name="Genoscope - CEA"/>
        </authorList>
    </citation>
    <scope>NUCLEOTIDE SEQUENCE [LARGE SCALE GENOMIC DNA]</scope>
    <source>
        <strain evidence="4 5">RCC 1105</strain>
    </source>
</reference>
<feature type="chain" id="PRO_5003917613" description="Saposin B-type domain-containing protein" evidence="2">
    <location>
        <begin position="22"/>
        <end position="312"/>
    </location>
</feature>
<dbReference type="InterPro" id="IPR011001">
    <property type="entry name" value="Saposin-like"/>
</dbReference>
<evidence type="ECO:0000259" key="3">
    <source>
        <dbReference type="PROSITE" id="PS50015"/>
    </source>
</evidence>
<feature type="domain" description="Saposin B-type" evidence="3">
    <location>
        <begin position="232"/>
        <end position="312"/>
    </location>
</feature>
<sequence length="312" mass="34980">MARFSLLFLSLSSVLRILALAFTSVGISMATAADFEGRNAPVLDFDGKIGSKNFERGRKEEDERKTVGESILGKTVPPTFTLEEEDTTFEEENTHEKNENKCEECLSFLHNATEKVRSKEFRARLYKVVDEMCQRVFPDDEGEEDDKKIAECEALGKTYAKRAIEYVKTHEEETDEFVCEKLNLCADDDATVFDALRRTVRRAREAAFASGRRFFASSWFHPSSASSSASPPTSLCVFCEYGASKLAVAMNDPDFAAAARRDFVAACRAAEDRFSDKEQKCEAAAAEYESKIYDAVQTWLDDGEACEDLFSC</sequence>
<dbReference type="GeneID" id="19014980"/>
<evidence type="ECO:0000256" key="1">
    <source>
        <dbReference type="ARBA" id="ARBA00023157"/>
    </source>
</evidence>
<evidence type="ECO:0000256" key="2">
    <source>
        <dbReference type="SAM" id="SignalP"/>
    </source>
</evidence>
<dbReference type="SMART" id="SM00741">
    <property type="entry name" value="SapB"/>
    <property type="match status" value="2"/>
</dbReference>
<dbReference type="RefSeq" id="XP_007512156.1">
    <property type="nucleotide sequence ID" value="XM_007512094.1"/>
</dbReference>
<dbReference type="KEGG" id="bpg:Bathy07g01820"/>
<gene>
    <name evidence="4" type="ORF">Bathy07g01820</name>
</gene>
<dbReference type="PANTHER" id="PTHR11480">
    <property type="entry name" value="SAPOSIN-RELATED"/>
    <property type="match status" value="1"/>
</dbReference>
<keyword evidence="1" id="KW-1015">Disulfide bond</keyword>
<evidence type="ECO:0000313" key="5">
    <source>
        <dbReference type="Proteomes" id="UP000198341"/>
    </source>
</evidence>
<dbReference type="EMBL" id="FO082272">
    <property type="protein sequence ID" value="CCO66244.1"/>
    <property type="molecule type" value="Genomic_DNA"/>
</dbReference>
<dbReference type="InterPro" id="IPR051428">
    <property type="entry name" value="Sphingo_Act-Surfact_Prot"/>
</dbReference>
<dbReference type="SUPFAM" id="SSF47862">
    <property type="entry name" value="Saposin"/>
    <property type="match status" value="2"/>
</dbReference>
<keyword evidence="2" id="KW-0732">Signal</keyword>
<dbReference type="Proteomes" id="UP000198341">
    <property type="component" value="Chromosome 7"/>
</dbReference>
<feature type="domain" description="Saposin B-type" evidence="3">
    <location>
        <begin position="98"/>
        <end position="189"/>
    </location>
</feature>
<proteinExistence type="predicted"/>
<feature type="signal peptide" evidence="2">
    <location>
        <begin position="1"/>
        <end position="21"/>
    </location>
</feature>
<accession>K8FHX0</accession>
<dbReference type="AlphaFoldDB" id="K8FHX0"/>
<evidence type="ECO:0000313" key="4">
    <source>
        <dbReference type="EMBL" id="CCO66244.1"/>
    </source>
</evidence>
<dbReference type="InterPro" id="IPR008139">
    <property type="entry name" value="SaposinB_dom"/>
</dbReference>
<name>K8FHX0_9CHLO</name>
<protein>
    <recommendedName>
        <fullName evidence="3">Saposin B-type domain-containing protein</fullName>
    </recommendedName>
</protein>
<keyword evidence="5" id="KW-1185">Reference proteome</keyword>
<dbReference type="Gene3D" id="1.10.225.10">
    <property type="entry name" value="Saposin-like"/>
    <property type="match status" value="2"/>
</dbReference>
<dbReference type="PROSITE" id="PS50015">
    <property type="entry name" value="SAP_B"/>
    <property type="match status" value="2"/>
</dbReference>
<organism evidence="4 5">
    <name type="scientific">Bathycoccus prasinos</name>
    <dbReference type="NCBI Taxonomy" id="41875"/>
    <lineage>
        <taxon>Eukaryota</taxon>
        <taxon>Viridiplantae</taxon>
        <taxon>Chlorophyta</taxon>
        <taxon>Mamiellophyceae</taxon>
        <taxon>Mamiellales</taxon>
        <taxon>Bathycoccaceae</taxon>
        <taxon>Bathycoccus</taxon>
    </lineage>
</organism>